<comment type="similarity">
    <text evidence="2">Belongs to the methyl-accepting chemotaxis (MCP) protein family.</text>
</comment>
<dbReference type="AlphaFoldDB" id="A0A9D5JXP0"/>
<feature type="domain" description="HAMP" evidence="6">
    <location>
        <begin position="196"/>
        <end position="249"/>
    </location>
</feature>
<feature type="transmembrane region" description="Helical" evidence="4">
    <location>
        <begin position="6"/>
        <end position="28"/>
    </location>
</feature>
<organism evidence="7 8">
    <name type="scientific">candidate division KSB3 bacterium</name>
    <dbReference type="NCBI Taxonomy" id="2044937"/>
    <lineage>
        <taxon>Bacteria</taxon>
        <taxon>candidate division KSB3</taxon>
    </lineage>
</organism>
<dbReference type="Gene3D" id="6.10.340.10">
    <property type="match status" value="1"/>
</dbReference>
<gene>
    <name evidence="7" type="ORF">GF339_16320</name>
</gene>
<reference evidence="7" key="1">
    <citation type="submission" date="2019-11" db="EMBL/GenBank/DDBJ databases">
        <title>Microbial mats filling the niche in hypersaline microbial mats.</title>
        <authorList>
            <person name="Wong H.L."/>
            <person name="Macleod F.I."/>
            <person name="White R.A. III"/>
            <person name="Burns B.P."/>
        </authorList>
    </citation>
    <scope>NUCLEOTIDE SEQUENCE</scope>
    <source>
        <strain evidence="7">Rbin_158</strain>
    </source>
</reference>
<dbReference type="Gene3D" id="1.10.287.950">
    <property type="entry name" value="Methyl-accepting chemotaxis protein"/>
    <property type="match status" value="1"/>
</dbReference>
<dbReference type="Pfam" id="PF00015">
    <property type="entry name" value="MCPsignal"/>
    <property type="match status" value="1"/>
</dbReference>
<dbReference type="CDD" id="cd06225">
    <property type="entry name" value="HAMP"/>
    <property type="match status" value="2"/>
</dbReference>
<dbReference type="SUPFAM" id="SSF103190">
    <property type="entry name" value="Sensory domain-like"/>
    <property type="match status" value="1"/>
</dbReference>
<dbReference type="SMART" id="SM00283">
    <property type="entry name" value="MA"/>
    <property type="match status" value="1"/>
</dbReference>
<evidence type="ECO:0000313" key="7">
    <source>
        <dbReference type="EMBL" id="MBD3326153.1"/>
    </source>
</evidence>
<dbReference type="InterPro" id="IPR004089">
    <property type="entry name" value="MCPsignal_dom"/>
</dbReference>
<name>A0A9D5JXP0_9BACT</name>
<evidence type="ECO:0000256" key="3">
    <source>
        <dbReference type="PROSITE-ProRule" id="PRU00284"/>
    </source>
</evidence>
<dbReference type="Proteomes" id="UP000649604">
    <property type="component" value="Unassembled WGS sequence"/>
</dbReference>
<feature type="transmembrane region" description="Helical" evidence="4">
    <location>
        <begin position="178"/>
        <end position="198"/>
    </location>
</feature>
<proteinExistence type="inferred from homology"/>
<feature type="domain" description="Methyl-accepting transducer" evidence="5">
    <location>
        <begin position="388"/>
        <end position="652"/>
    </location>
</feature>
<sequence length="719" mass="78595">MLRLNLRTKILCSVGLIVLIVLGTSTLIHIRDLRQTYLEAIHWRSDALAQSILNEITDIYRFVPNLPNLLQGVSLQCAQLYESHKGKDLTHIAVINMEGQIVAHNDTTMKNTPVESPLLLEQIHKQIPTTVLDGAIYHTLIPIFGTQAETYLGTIDIGFPKAVVDDKIHQILFNSAELFLLFLLIAFLMISLLMHVLISKPVDRLVTVGKQLAAGNLIHTFQTASRGDEIGAMGTVFNRIANYLQDVAQVAASVANGILDEDVRVRSEHDALGKAIQDMLNYLRDLAHVATTVADGDLTPTIHIRSVDDTLGRVIYSMTEGLRTLILQIRISAEQIAATGATISSFADHDIGIVRDVHGSIETMITTMQHMGSSVEEVAQNMDTLSDSMEDTSGSVSQMTNSITNIATNTTALTHQTQETTAYLQKTIDALEEIVQNMEGSKYLSQNTIQDALAGQEAVEQVMQSMETIQQTITTAVDRITLFAKRSQDIDTILDVIREITEQTSLLSLNASIIAAQAGEHGRGFGVIAEEIKNLAEGVGTSTKDIAAIVQALRKDTDNVVHTIHEEVSNVNQGMERTRQARSTLEKIISSVQRSSGLVNEIAETLHALLASSQRVSQAMEQVDTMTDDITQATTKQQAVTEQINKAIEQITTMASSIQKATTDQLTGVRHVLGITQDIGALMKQNLSSSQQIVETTDELSAQAAILLQSVDRFKLNAP</sequence>
<keyword evidence="4" id="KW-0812">Transmembrane</keyword>
<keyword evidence="1 3" id="KW-0807">Transducer</keyword>
<evidence type="ECO:0000259" key="5">
    <source>
        <dbReference type="PROSITE" id="PS50111"/>
    </source>
</evidence>
<dbReference type="PANTHER" id="PTHR32089:SF114">
    <property type="entry name" value="METHYL-ACCEPTING CHEMOTAXIS PROTEIN MCPB"/>
    <property type="match status" value="1"/>
</dbReference>
<dbReference type="InterPro" id="IPR003660">
    <property type="entry name" value="HAMP_dom"/>
</dbReference>
<accession>A0A9D5JXP0</accession>
<keyword evidence="4" id="KW-0472">Membrane</keyword>
<dbReference type="PANTHER" id="PTHR32089">
    <property type="entry name" value="METHYL-ACCEPTING CHEMOTAXIS PROTEIN MCPB"/>
    <property type="match status" value="1"/>
</dbReference>
<dbReference type="Pfam" id="PF00672">
    <property type="entry name" value="HAMP"/>
    <property type="match status" value="1"/>
</dbReference>
<dbReference type="SMART" id="SM00304">
    <property type="entry name" value="HAMP"/>
    <property type="match status" value="2"/>
</dbReference>
<evidence type="ECO:0000256" key="4">
    <source>
        <dbReference type="SAM" id="Phobius"/>
    </source>
</evidence>
<dbReference type="GO" id="GO:0016020">
    <property type="term" value="C:membrane"/>
    <property type="evidence" value="ECO:0007669"/>
    <property type="project" value="InterPro"/>
</dbReference>
<evidence type="ECO:0000259" key="6">
    <source>
        <dbReference type="PROSITE" id="PS50885"/>
    </source>
</evidence>
<comment type="caution">
    <text evidence="7">The sequence shown here is derived from an EMBL/GenBank/DDBJ whole genome shotgun (WGS) entry which is preliminary data.</text>
</comment>
<dbReference type="GO" id="GO:0007165">
    <property type="term" value="P:signal transduction"/>
    <property type="evidence" value="ECO:0007669"/>
    <property type="project" value="UniProtKB-KW"/>
</dbReference>
<dbReference type="PROSITE" id="PS50111">
    <property type="entry name" value="CHEMOTAXIS_TRANSDUC_2"/>
    <property type="match status" value="1"/>
</dbReference>
<protein>
    <submittedName>
        <fullName evidence="7">HAMP domain-containing protein</fullName>
    </submittedName>
</protein>
<feature type="domain" description="HAMP" evidence="6">
    <location>
        <begin position="277"/>
        <end position="327"/>
    </location>
</feature>
<dbReference type="InterPro" id="IPR029151">
    <property type="entry name" value="Sensor-like_sf"/>
</dbReference>
<evidence type="ECO:0000256" key="1">
    <source>
        <dbReference type="ARBA" id="ARBA00023224"/>
    </source>
</evidence>
<keyword evidence="4" id="KW-1133">Transmembrane helix</keyword>
<dbReference type="EMBL" id="WJJP01000531">
    <property type="protein sequence ID" value="MBD3326153.1"/>
    <property type="molecule type" value="Genomic_DNA"/>
</dbReference>
<dbReference type="SUPFAM" id="SSF58104">
    <property type="entry name" value="Methyl-accepting chemotaxis protein (MCP) signaling domain"/>
    <property type="match status" value="3"/>
</dbReference>
<evidence type="ECO:0000256" key="2">
    <source>
        <dbReference type="ARBA" id="ARBA00029447"/>
    </source>
</evidence>
<dbReference type="PROSITE" id="PS50885">
    <property type="entry name" value="HAMP"/>
    <property type="match status" value="2"/>
</dbReference>
<evidence type="ECO:0000313" key="8">
    <source>
        <dbReference type="Proteomes" id="UP000649604"/>
    </source>
</evidence>